<dbReference type="EMBL" id="BGPR01233940">
    <property type="protein sequence ID" value="GBL85790.1"/>
    <property type="molecule type" value="Genomic_DNA"/>
</dbReference>
<sequence length="59" mass="6548">GCDFFIWGRDKTPPHVQVPDAMKATEPVGWVWGMGKGQYNSNQNVTYAEIKMADDSVSS</sequence>
<accession>A0A4Y2B0Y2</accession>
<protein>
    <submittedName>
        <fullName evidence="1">Uncharacterized protein</fullName>
    </submittedName>
</protein>
<name>A0A4Y2B0Y2_ARAVE</name>
<dbReference type="Proteomes" id="UP000499080">
    <property type="component" value="Unassembled WGS sequence"/>
</dbReference>
<proteinExistence type="predicted"/>
<feature type="non-terminal residue" evidence="1">
    <location>
        <position position="1"/>
    </location>
</feature>
<keyword evidence="2" id="KW-1185">Reference proteome</keyword>
<comment type="caution">
    <text evidence="1">The sequence shown here is derived from an EMBL/GenBank/DDBJ whole genome shotgun (WGS) entry which is preliminary data.</text>
</comment>
<reference evidence="1 2" key="1">
    <citation type="journal article" date="2019" name="Sci. Rep.">
        <title>Orb-weaving spider Araneus ventricosus genome elucidates the spidroin gene catalogue.</title>
        <authorList>
            <person name="Kono N."/>
            <person name="Nakamura H."/>
            <person name="Ohtoshi R."/>
            <person name="Moran D.A.P."/>
            <person name="Shinohara A."/>
            <person name="Yoshida Y."/>
            <person name="Fujiwara M."/>
            <person name="Mori M."/>
            <person name="Tomita M."/>
            <person name="Arakawa K."/>
        </authorList>
    </citation>
    <scope>NUCLEOTIDE SEQUENCE [LARGE SCALE GENOMIC DNA]</scope>
</reference>
<gene>
    <name evidence="1" type="ORF">AVEN_184526_1</name>
</gene>
<evidence type="ECO:0000313" key="2">
    <source>
        <dbReference type="Proteomes" id="UP000499080"/>
    </source>
</evidence>
<dbReference type="AlphaFoldDB" id="A0A4Y2B0Y2"/>
<evidence type="ECO:0000313" key="1">
    <source>
        <dbReference type="EMBL" id="GBL85790.1"/>
    </source>
</evidence>
<organism evidence="1 2">
    <name type="scientific">Araneus ventricosus</name>
    <name type="common">Orbweaver spider</name>
    <name type="synonym">Epeira ventricosa</name>
    <dbReference type="NCBI Taxonomy" id="182803"/>
    <lineage>
        <taxon>Eukaryota</taxon>
        <taxon>Metazoa</taxon>
        <taxon>Ecdysozoa</taxon>
        <taxon>Arthropoda</taxon>
        <taxon>Chelicerata</taxon>
        <taxon>Arachnida</taxon>
        <taxon>Araneae</taxon>
        <taxon>Araneomorphae</taxon>
        <taxon>Entelegynae</taxon>
        <taxon>Araneoidea</taxon>
        <taxon>Araneidae</taxon>
        <taxon>Araneus</taxon>
    </lineage>
</organism>